<name>A0A495JMI8_9ACTN</name>
<organism evidence="1 2">
    <name type="scientific">Micromonospora pisi</name>
    <dbReference type="NCBI Taxonomy" id="589240"/>
    <lineage>
        <taxon>Bacteria</taxon>
        <taxon>Bacillati</taxon>
        <taxon>Actinomycetota</taxon>
        <taxon>Actinomycetes</taxon>
        <taxon>Micromonosporales</taxon>
        <taxon>Micromonosporaceae</taxon>
        <taxon>Micromonospora</taxon>
    </lineage>
</organism>
<evidence type="ECO:0000313" key="1">
    <source>
        <dbReference type="EMBL" id="RKR90260.1"/>
    </source>
</evidence>
<dbReference type="RefSeq" id="WP_147457089.1">
    <property type="nucleotide sequence ID" value="NZ_RBKT01000001.1"/>
</dbReference>
<dbReference type="AlphaFoldDB" id="A0A495JMI8"/>
<dbReference type="Proteomes" id="UP000277671">
    <property type="component" value="Unassembled WGS sequence"/>
</dbReference>
<comment type="caution">
    <text evidence="1">The sequence shown here is derived from an EMBL/GenBank/DDBJ whole genome shotgun (WGS) entry which is preliminary data.</text>
</comment>
<keyword evidence="2" id="KW-1185">Reference proteome</keyword>
<dbReference type="EMBL" id="RBKT01000001">
    <property type="protein sequence ID" value="RKR90260.1"/>
    <property type="molecule type" value="Genomic_DNA"/>
</dbReference>
<sequence length="224" mass="25443">MTTTAMTTTAMTTMVRVLEELRSRVERCRAAAAESGLAVEIGPPLALREAPADAPPAAVAAFRMFEWVDGPLFRFDCPDELRSIEGWRARPDIEMLLPMPIDLGWEMWSRRSVTEGRLGVRGGETISLDPVKGDVYYVDDWMWFQENIDWEVVEEVHHPIAPDAVTFFAEWVFGPRYPELVSLVLGPGLLEHRIRKGRNKGELTDAWLRLLQRAELLQDCTTMT</sequence>
<evidence type="ECO:0000313" key="2">
    <source>
        <dbReference type="Proteomes" id="UP000277671"/>
    </source>
</evidence>
<dbReference type="OrthoDB" id="3465414at2"/>
<proteinExistence type="predicted"/>
<accession>A0A495JMI8</accession>
<reference evidence="1 2" key="1">
    <citation type="submission" date="2018-10" db="EMBL/GenBank/DDBJ databases">
        <title>Sequencing the genomes of 1000 actinobacteria strains.</title>
        <authorList>
            <person name="Klenk H.-P."/>
        </authorList>
    </citation>
    <scope>NUCLEOTIDE SEQUENCE [LARGE SCALE GENOMIC DNA]</scope>
    <source>
        <strain evidence="1 2">DSM 45175</strain>
    </source>
</reference>
<gene>
    <name evidence="1" type="ORF">BDK92_4630</name>
</gene>
<protein>
    <submittedName>
        <fullName evidence="1">Uncharacterized protein</fullName>
    </submittedName>
</protein>